<keyword evidence="7" id="KW-1185">Reference proteome</keyword>
<dbReference type="EMBL" id="JABBNT010000001">
    <property type="protein sequence ID" value="NMM42840.1"/>
    <property type="molecule type" value="Genomic_DNA"/>
</dbReference>
<dbReference type="GO" id="GO:0006351">
    <property type="term" value="P:DNA-templated transcription"/>
    <property type="evidence" value="ECO:0007669"/>
    <property type="project" value="TreeGrafter"/>
</dbReference>
<name>A0A7Y0DWG2_9PROT</name>
<keyword evidence="2" id="KW-0805">Transcription regulation</keyword>
<dbReference type="PROSITE" id="PS50931">
    <property type="entry name" value="HTH_LYSR"/>
    <property type="match status" value="1"/>
</dbReference>
<feature type="domain" description="HTH lysR-type" evidence="5">
    <location>
        <begin position="1"/>
        <end position="59"/>
    </location>
</feature>
<evidence type="ECO:0000256" key="3">
    <source>
        <dbReference type="ARBA" id="ARBA00023125"/>
    </source>
</evidence>
<dbReference type="Gene3D" id="1.10.10.10">
    <property type="entry name" value="Winged helix-like DNA-binding domain superfamily/Winged helix DNA-binding domain"/>
    <property type="match status" value="1"/>
</dbReference>
<comment type="caution">
    <text evidence="6">The sequence shown here is derived from an EMBL/GenBank/DDBJ whole genome shotgun (WGS) entry which is preliminary data.</text>
</comment>
<keyword evidence="3" id="KW-0238">DNA-binding</keyword>
<dbReference type="SUPFAM" id="SSF53850">
    <property type="entry name" value="Periplasmic binding protein-like II"/>
    <property type="match status" value="1"/>
</dbReference>
<sequence length="300" mass="33129">MESAYDMLLVIEIAEAGNFTRAAAKLGMPKSTVSHRITQLEARLGLRLFNRSTRRVSLTGTGQTYLEYCRRIRAEIAAANMAMSNLKDQPHGTLRITCPDVTATYFMPEFLGQFAERFPRISIELLATNRHLDLIKENVDFAFRVGPVASQTFITRKISSIRRVLVAAPGYLAANPKINDPNDLIQHRCLLHDALPDWTLSDGTTRTTLAPPAAAKSDSLGFLLQSCIFGSGISLLPAYICQPAIAAGRLTVLLPNWDLVPYDMALIFPDRTNQSKAQTAFRDFVDAFDFSRFAAGISTA</sequence>
<dbReference type="CDD" id="cd08422">
    <property type="entry name" value="PBP2_CrgA_like"/>
    <property type="match status" value="1"/>
</dbReference>
<dbReference type="InterPro" id="IPR036388">
    <property type="entry name" value="WH-like_DNA-bd_sf"/>
</dbReference>
<dbReference type="SUPFAM" id="SSF46785">
    <property type="entry name" value="Winged helix' DNA-binding domain"/>
    <property type="match status" value="1"/>
</dbReference>
<dbReference type="Pfam" id="PF00126">
    <property type="entry name" value="HTH_1"/>
    <property type="match status" value="1"/>
</dbReference>
<dbReference type="PANTHER" id="PTHR30537">
    <property type="entry name" value="HTH-TYPE TRANSCRIPTIONAL REGULATOR"/>
    <property type="match status" value="1"/>
</dbReference>
<dbReference type="InterPro" id="IPR058163">
    <property type="entry name" value="LysR-type_TF_proteobact-type"/>
</dbReference>
<evidence type="ECO:0000259" key="5">
    <source>
        <dbReference type="PROSITE" id="PS50931"/>
    </source>
</evidence>
<dbReference type="AlphaFoldDB" id="A0A7Y0DWG2"/>
<dbReference type="InterPro" id="IPR036390">
    <property type="entry name" value="WH_DNA-bd_sf"/>
</dbReference>
<gene>
    <name evidence="6" type="ORF">HH303_00010</name>
</gene>
<dbReference type="Proteomes" id="UP000539372">
    <property type="component" value="Unassembled WGS sequence"/>
</dbReference>
<evidence type="ECO:0000256" key="4">
    <source>
        <dbReference type="ARBA" id="ARBA00023163"/>
    </source>
</evidence>
<dbReference type="FunFam" id="1.10.10.10:FF:000001">
    <property type="entry name" value="LysR family transcriptional regulator"/>
    <property type="match status" value="1"/>
</dbReference>
<accession>A0A7Y0DWG2</accession>
<evidence type="ECO:0000256" key="1">
    <source>
        <dbReference type="ARBA" id="ARBA00009437"/>
    </source>
</evidence>
<dbReference type="GO" id="GO:0043565">
    <property type="term" value="F:sequence-specific DNA binding"/>
    <property type="evidence" value="ECO:0007669"/>
    <property type="project" value="TreeGrafter"/>
</dbReference>
<comment type="similarity">
    <text evidence="1">Belongs to the LysR transcriptional regulatory family.</text>
</comment>
<evidence type="ECO:0000313" key="6">
    <source>
        <dbReference type="EMBL" id="NMM42840.1"/>
    </source>
</evidence>
<keyword evidence="4" id="KW-0804">Transcription</keyword>
<protein>
    <submittedName>
        <fullName evidence="6">LysR family transcriptional regulator</fullName>
    </submittedName>
</protein>
<dbReference type="PANTHER" id="PTHR30537:SF68">
    <property type="entry name" value="TRANSCRIPTIONAL REGULATOR-RELATED"/>
    <property type="match status" value="1"/>
</dbReference>
<dbReference type="InterPro" id="IPR005119">
    <property type="entry name" value="LysR_subst-bd"/>
</dbReference>
<evidence type="ECO:0000256" key="2">
    <source>
        <dbReference type="ARBA" id="ARBA00023015"/>
    </source>
</evidence>
<dbReference type="Gene3D" id="3.40.190.290">
    <property type="match status" value="1"/>
</dbReference>
<proteinExistence type="inferred from homology"/>
<dbReference type="GO" id="GO:0003700">
    <property type="term" value="F:DNA-binding transcription factor activity"/>
    <property type="evidence" value="ECO:0007669"/>
    <property type="project" value="InterPro"/>
</dbReference>
<reference evidence="6 7" key="1">
    <citation type="submission" date="2020-04" db="EMBL/GenBank/DDBJ databases">
        <title>Rhodospirillaceae bacterium KN72 isolated from deep sea.</title>
        <authorList>
            <person name="Zhang D.-C."/>
        </authorList>
    </citation>
    <scope>NUCLEOTIDE SEQUENCE [LARGE SCALE GENOMIC DNA]</scope>
    <source>
        <strain evidence="6 7">KN72</strain>
    </source>
</reference>
<dbReference type="InterPro" id="IPR000847">
    <property type="entry name" value="LysR_HTH_N"/>
</dbReference>
<dbReference type="PRINTS" id="PR00039">
    <property type="entry name" value="HTHLYSR"/>
</dbReference>
<evidence type="ECO:0000313" key="7">
    <source>
        <dbReference type="Proteomes" id="UP000539372"/>
    </source>
</evidence>
<dbReference type="Pfam" id="PF03466">
    <property type="entry name" value="LysR_substrate"/>
    <property type="match status" value="1"/>
</dbReference>
<organism evidence="6 7">
    <name type="scientific">Pacificispira spongiicola</name>
    <dbReference type="NCBI Taxonomy" id="2729598"/>
    <lineage>
        <taxon>Bacteria</taxon>
        <taxon>Pseudomonadati</taxon>
        <taxon>Pseudomonadota</taxon>
        <taxon>Alphaproteobacteria</taxon>
        <taxon>Rhodospirillales</taxon>
        <taxon>Rhodospirillaceae</taxon>
        <taxon>Pacificispira</taxon>
    </lineage>
</organism>